<proteinExistence type="predicted"/>
<feature type="region of interest" description="Disordered" evidence="1">
    <location>
        <begin position="171"/>
        <end position="278"/>
    </location>
</feature>
<reference evidence="3" key="3">
    <citation type="submission" date="2025-09" db="UniProtKB">
        <authorList>
            <consortium name="Ensembl"/>
        </authorList>
    </citation>
    <scope>IDENTIFICATION</scope>
    <source>
        <strain evidence="3">broiler</strain>
    </source>
</reference>
<dbReference type="PANTHER" id="PTHR22042">
    <property type="entry name" value="TANKYRASE 1 BINDING PROTEIN"/>
    <property type="match status" value="1"/>
</dbReference>
<feature type="region of interest" description="Disordered" evidence="1">
    <location>
        <begin position="77"/>
        <end position="99"/>
    </location>
</feature>
<dbReference type="OrthoDB" id="9950932at2759"/>
<feature type="region of interest" description="Disordered" evidence="1">
    <location>
        <begin position="330"/>
        <end position="455"/>
    </location>
</feature>
<dbReference type="AlphaFoldDB" id="A0A8V0ZP38"/>
<organism evidence="3 4">
    <name type="scientific">Gallus gallus</name>
    <name type="common">Chicken</name>
    <dbReference type="NCBI Taxonomy" id="9031"/>
    <lineage>
        <taxon>Eukaryota</taxon>
        <taxon>Metazoa</taxon>
        <taxon>Chordata</taxon>
        <taxon>Craniata</taxon>
        <taxon>Vertebrata</taxon>
        <taxon>Euteleostomi</taxon>
        <taxon>Archelosauria</taxon>
        <taxon>Archosauria</taxon>
        <taxon>Dinosauria</taxon>
        <taxon>Saurischia</taxon>
        <taxon>Theropoda</taxon>
        <taxon>Coelurosauria</taxon>
        <taxon>Aves</taxon>
        <taxon>Neognathae</taxon>
        <taxon>Galloanserae</taxon>
        <taxon>Galliformes</taxon>
        <taxon>Phasianidae</taxon>
        <taxon>Phasianinae</taxon>
        <taxon>Gallus</taxon>
    </lineage>
</organism>
<dbReference type="GeneTree" id="ENSGT00940000154184"/>
<feature type="domain" description="Tankyrase 1-binding protein C-terminal" evidence="2">
    <location>
        <begin position="277"/>
        <end position="446"/>
    </location>
</feature>
<gene>
    <name evidence="3" type="primary">KIAA1671</name>
</gene>
<feature type="compositionally biased region" description="Polar residues" evidence="1">
    <location>
        <begin position="247"/>
        <end position="262"/>
    </location>
</feature>
<reference evidence="3" key="1">
    <citation type="submission" date="2020-11" db="EMBL/GenBank/DDBJ databases">
        <title>Gallus gallus (Chicken) genome, bGalGal1, GRCg7b, maternal haplotype autosomes + Z &amp; W.</title>
        <authorList>
            <person name="Warren W."/>
            <person name="Formenti G."/>
            <person name="Fedrigo O."/>
            <person name="Haase B."/>
            <person name="Mountcastle J."/>
            <person name="Balacco J."/>
            <person name="Tracey A."/>
            <person name="Schneider V."/>
            <person name="Okimoto R."/>
            <person name="Cheng H."/>
            <person name="Hawken R."/>
            <person name="Howe K."/>
            <person name="Jarvis E.D."/>
        </authorList>
    </citation>
    <scope>NUCLEOTIDE SEQUENCE [LARGE SCALE GENOMIC DNA]</scope>
    <source>
        <strain evidence="3">Broiler</strain>
    </source>
</reference>
<accession>A0A8V0ZP38</accession>
<evidence type="ECO:0000313" key="4">
    <source>
        <dbReference type="Proteomes" id="UP000000539"/>
    </source>
</evidence>
<protein>
    <submittedName>
        <fullName evidence="3">KIAA1671</fullName>
    </submittedName>
</protein>
<feature type="compositionally biased region" description="Low complexity" evidence="1">
    <location>
        <begin position="222"/>
        <end position="235"/>
    </location>
</feature>
<dbReference type="InterPro" id="IPR032764">
    <property type="entry name" value="Tankyrase-bd_C"/>
</dbReference>
<evidence type="ECO:0000259" key="2">
    <source>
        <dbReference type="SMART" id="SM01319"/>
    </source>
</evidence>
<feature type="compositionally biased region" description="Polar residues" evidence="1">
    <location>
        <begin position="204"/>
        <end position="219"/>
    </location>
</feature>
<dbReference type="Proteomes" id="UP000000539">
    <property type="component" value="Chromosome 15"/>
</dbReference>
<reference evidence="3" key="2">
    <citation type="submission" date="2025-08" db="UniProtKB">
        <authorList>
            <consortium name="Ensembl"/>
        </authorList>
    </citation>
    <scope>IDENTIFICATION</scope>
    <source>
        <strain evidence="3">broiler</strain>
    </source>
</reference>
<feature type="compositionally biased region" description="Basic and acidic residues" evidence="1">
    <location>
        <begin position="340"/>
        <end position="349"/>
    </location>
</feature>
<feature type="compositionally biased region" description="Basic and acidic residues" evidence="1">
    <location>
        <begin position="425"/>
        <end position="435"/>
    </location>
</feature>
<sequence length="455" mass="51241">MDYLGDKLTVAQTHMTQWMGTVRRSLQEALNLVTAAVAHERAAGPRAPLKRTSSFRHFASRSRESFRRFSVRSQQRFSSLRKRQSSAEPPDLVSRAPRDDLGVDDPRAIWALCGVIWSAFGVRNEPRAVAGKGVCSQLAGARVEIFARALAARRVCWCKDQLKQCFTRQPPEAKDTDTLVQEPDSQYGTWSEQRRSGDSFVPESPSSENDAISTRKQPPNSQPSSLSSQTEPTSLADRCDFSKDQRSTSLDRSSTDIDSTDGTELPPPGDAYPDGKTTDFSFIDQTTILDSSALKNRVQLSKKRRHRAPLSHSLRRSRGLEYENRFSLTEESGSTWMFKDSTEEKKPMQQEDSDEEEKTQRSGRLSSVQAQRLPIFPGMDHSVLKAQLRKRHESESPGEPSSAQPFKSPKPQLGTPGSRILPSSVEKEERSEEKSPQWLKELKSKKRQSHYENQV</sequence>
<feature type="compositionally biased region" description="Basic and acidic residues" evidence="1">
    <location>
        <begin position="237"/>
        <end position="246"/>
    </location>
</feature>
<evidence type="ECO:0000313" key="3">
    <source>
        <dbReference type="Ensembl" id="ENSGALP00010030472.1"/>
    </source>
</evidence>
<keyword evidence="4" id="KW-1185">Reference proteome</keyword>
<dbReference type="InterPro" id="IPR040006">
    <property type="entry name" value="TNKS1BP1-like"/>
</dbReference>
<evidence type="ECO:0000256" key="1">
    <source>
        <dbReference type="SAM" id="MobiDB-lite"/>
    </source>
</evidence>
<dbReference type="Pfam" id="PF15327">
    <property type="entry name" value="Tankyrase_bdg_C"/>
    <property type="match status" value="1"/>
</dbReference>
<dbReference type="PANTHER" id="PTHR22042:SF3">
    <property type="entry name" value="RIKEN CDNA 2900026A02 GENE"/>
    <property type="match status" value="1"/>
</dbReference>
<dbReference type="Ensembl" id="ENSGALT00010051281.1">
    <property type="protein sequence ID" value="ENSGALP00010030472.1"/>
    <property type="gene ID" value="ENSGALG00010021167.1"/>
</dbReference>
<name>A0A8V0ZP38_CHICK</name>
<dbReference type="SMART" id="SM01319">
    <property type="entry name" value="Tankyrase_bdg_C"/>
    <property type="match status" value="1"/>
</dbReference>